<name>A0AAV2GMC0_9ROSI</name>
<accession>A0AAV2GMC0</accession>
<feature type="compositionally biased region" description="Basic and acidic residues" evidence="1">
    <location>
        <begin position="87"/>
        <end position="114"/>
    </location>
</feature>
<evidence type="ECO:0000313" key="2">
    <source>
        <dbReference type="EMBL" id="CAL1411557.1"/>
    </source>
</evidence>
<proteinExistence type="predicted"/>
<protein>
    <submittedName>
        <fullName evidence="2">Uncharacterized protein</fullName>
    </submittedName>
</protein>
<gene>
    <name evidence="2" type="ORF">LTRI10_LOCUS50906</name>
</gene>
<organism evidence="2 3">
    <name type="scientific">Linum trigynum</name>
    <dbReference type="NCBI Taxonomy" id="586398"/>
    <lineage>
        <taxon>Eukaryota</taxon>
        <taxon>Viridiplantae</taxon>
        <taxon>Streptophyta</taxon>
        <taxon>Embryophyta</taxon>
        <taxon>Tracheophyta</taxon>
        <taxon>Spermatophyta</taxon>
        <taxon>Magnoliopsida</taxon>
        <taxon>eudicotyledons</taxon>
        <taxon>Gunneridae</taxon>
        <taxon>Pentapetalae</taxon>
        <taxon>rosids</taxon>
        <taxon>fabids</taxon>
        <taxon>Malpighiales</taxon>
        <taxon>Linaceae</taxon>
        <taxon>Linum</taxon>
    </lineage>
</organism>
<reference evidence="2 3" key="1">
    <citation type="submission" date="2024-04" db="EMBL/GenBank/DDBJ databases">
        <authorList>
            <person name="Fracassetti M."/>
        </authorList>
    </citation>
    <scope>NUCLEOTIDE SEQUENCE [LARGE SCALE GENOMIC DNA]</scope>
</reference>
<feature type="region of interest" description="Disordered" evidence="1">
    <location>
        <begin position="72"/>
        <end position="114"/>
    </location>
</feature>
<dbReference type="AlphaFoldDB" id="A0AAV2GMC0"/>
<dbReference type="EMBL" id="OZ034822">
    <property type="protein sequence ID" value="CAL1411557.1"/>
    <property type="molecule type" value="Genomic_DNA"/>
</dbReference>
<keyword evidence="3" id="KW-1185">Reference proteome</keyword>
<dbReference type="Proteomes" id="UP001497516">
    <property type="component" value="Chromosome 9"/>
</dbReference>
<evidence type="ECO:0000256" key="1">
    <source>
        <dbReference type="SAM" id="MobiDB-lite"/>
    </source>
</evidence>
<sequence>MEANMRPPKTCQLPWINYQHRQYTTMLPFFALDTPKAGIAIVATPENQEASSFVMGGVWRIPVCIGNWTFKKKRRPKQRPQAFSTMDGKRDMKTRETPGWPPDRRTDDSPPRWDDSAEEAMKLLVRKEEEVRGNWITSSEFRIEQWVPRLTTTPLGTKLELGFYPSCWVEPPELTGNVMTEQELRAASSTARVIVTPVGGGGLSTRGRR</sequence>
<evidence type="ECO:0000313" key="3">
    <source>
        <dbReference type="Proteomes" id="UP001497516"/>
    </source>
</evidence>